<dbReference type="VEuPathDB" id="ToxoDB:CSUI_008163"/>
<evidence type="ECO:0000313" key="2">
    <source>
        <dbReference type="Proteomes" id="UP000221165"/>
    </source>
</evidence>
<sequence>TFSPLFVSFSLSVLRASSPDHISSLLRRNVSMNRVETVKGRDTNRRHGRFTHGPSIHAMTKMTRERTLVFFNFPLLLLMRQDQRERVLFALRSVFSF</sequence>
<dbReference type="GeneID" id="94431511"/>
<protein>
    <submittedName>
        <fullName evidence="1">Uncharacterized protein</fullName>
    </submittedName>
</protein>
<proteinExistence type="predicted"/>
<keyword evidence="2" id="KW-1185">Reference proteome</keyword>
<accession>A0A2C6KNG2</accession>
<dbReference type="EMBL" id="MIGC01004492">
    <property type="protein sequence ID" value="PHJ18012.1"/>
    <property type="molecule type" value="Genomic_DNA"/>
</dbReference>
<name>A0A2C6KNG2_9APIC</name>
<reference evidence="1 2" key="1">
    <citation type="journal article" date="2017" name="Int. J. Parasitol.">
        <title>The genome of the protozoan parasite Cystoisospora suis and a reverse vaccinology approach to identify vaccine candidates.</title>
        <authorList>
            <person name="Palmieri N."/>
            <person name="Shrestha A."/>
            <person name="Ruttkowski B."/>
            <person name="Beck T."/>
            <person name="Vogl C."/>
            <person name="Tomley F."/>
            <person name="Blake D.P."/>
            <person name="Joachim A."/>
        </authorList>
    </citation>
    <scope>NUCLEOTIDE SEQUENCE [LARGE SCALE GENOMIC DNA]</scope>
    <source>
        <strain evidence="1 2">Wien I</strain>
    </source>
</reference>
<comment type="caution">
    <text evidence="1">The sequence shown here is derived from an EMBL/GenBank/DDBJ whole genome shotgun (WGS) entry which is preliminary data.</text>
</comment>
<feature type="non-terminal residue" evidence="1">
    <location>
        <position position="1"/>
    </location>
</feature>
<dbReference type="Proteomes" id="UP000221165">
    <property type="component" value="Unassembled WGS sequence"/>
</dbReference>
<dbReference type="AlphaFoldDB" id="A0A2C6KNG2"/>
<organism evidence="1 2">
    <name type="scientific">Cystoisospora suis</name>
    <dbReference type="NCBI Taxonomy" id="483139"/>
    <lineage>
        <taxon>Eukaryota</taxon>
        <taxon>Sar</taxon>
        <taxon>Alveolata</taxon>
        <taxon>Apicomplexa</taxon>
        <taxon>Conoidasida</taxon>
        <taxon>Coccidia</taxon>
        <taxon>Eucoccidiorida</taxon>
        <taxon>Eimeriorina</taxon>
        <taxon>Sarcocystidae</taxon>
        <taxon>Cystoisospora</taxon>
    </lineage>
</organism>
<evidence type="ECO:0000313" key="1">
    <source>
        <dbReference type="EMBL" id="PHJ18012.1"/>
    </source>
</evidence>
<dbReference type="RefSeq" id="XP_067919724.1">
    <property type="nucleotide sequence ID" value="XM_068068300.1"/>
</dbReference>
<gene>
    <name evidence="1" type="ORF">CSUI_008163</name>
</gene>